<evidence type="ECO:0000313" key="2">
    <source>
        <dbReference type="EMBL" id="GAC94759.1"/>
    </source>
</evidence>
<accession>R9P0U9</accession>
<dbReference type="HOGENOM" id="CLU_2484289_0_0_1"/>
<dbReference type="EMBL" id="DF238785">
    <property type="protein sequence ID" value="GAC94759.1"/>
    <property type="molecule type" value="Genomic_DNA"/>
</dbReference>
<protein>
    <submittedName>
        <fullName evidence="2">Uncharacterized protein</fullName>
    </submittedName>
</protein>
<keyword evidence="3" id="KW-1185">Reference proteome</keyword>
<sequence>MLLVPVYGRRCSLRAASCAGIMMPAISQTDLPPARRSELIVPCHRRDPTACRNKARDDEPIKVSQTKKQRIRTSPPETALSLPFARP</sequence>
<gene>
    <name evidence="2" type="ORF">PHSY_002332</name>
</gene>
<dbReference type="AlphaFoldDB" id="R9P0U9"/>
<dbReference type="Proteomes" id="UP000014071">
    <property type="component" value="Unassembled WGS sequence"/>
</dbReference>
<name>R9P0U9_PSEHS</name>
<organism evidence="2 3">
    <name type="scientific">Pseudozyma hubeiensis (strain SY62)</name>
    <name type="common">Yeast</name>
    <dbReference type="NCBI Taxonomy" id="1305764"/>
    <lineage>
        <taxon>Eukaryota</taxon>
        <taxon>Fungi</taxon>
        <taxon>Dikarya</taxon>
        <taxon>Basidiomycota</taxon>
        <taxon>Ustilaginomycotina</taxon>
        <taxon>Ustilaginomycetes</taxon>
        <taxon>Ustilaginales</taxon>
        <taxon>Ustilaginaceae</taxon>
        <taxon>Pseudozyma</taxon>
    </lineage>
</organism>
<reference evidence="3" key="1">
    <citation type="journal article" date="2013" name="Genome Announc.">
        <title>Draft genome sequence of the basidiomycetous yeast-like fungus Pseudozyma hubeiensis SY62, which produces an abundant amount of the biosurfactant mannosylerythritol lipids.</title>
        <authorList>
            <person name="Konishi M."/>
            <person name="Hatada Y."/>
            <person name="Horiuchi J."/>
        </authorList>
    </citation>
    <scope>NUCLEOTIDE SEQUENCE [LARGE SCALE GENOMIC DNA]</scope>
    <source>
        <strain evidence="3">SY62</strain>
    </source>
</reference>
<dbReference type="GeneID" id="24107625"/>
<feature type="compositionally biased region" description="Basic and acidic residues" evidence="1">
    <location>
        <begin position="49"/>
        <end position="61"/>
    </location>
</feature>
<evidence type="ECO:0000313" key="3">
    <source>
        <dbReference type="Proteomes" id="UP000014071"/>
    </source>
</evidence>
<dbReference type="RefSeq" id="XP_012188346.1">
    <property type="nucleotide sequence ID" value="XM_012332956.1"/>
</dbReference>
<feature type="region of interest" description="Disordered" evidence="1">
    <location>
        <begin position="49"/>
        <end position="87"/>
    </location>
</feature>
<proteinExistence type="predicted"/>
<evidence type="ECO:0000256" key="1">
    <source>
        <dbReference type="SAM" id="MobiDB-lite"/>
    </source>
</evidence>